<organism evidence="1 2">
    <name type="scientific">Achlya hypogyna</name>
    <name type="common">Oomycete</name>
    <name type="synonym">Protoachlya hypogyna</name>
    <dbReference type="NCBI Taxonomy" id="1202772"/>
    <lineage>
        <taxon>Eukaryota</taxon>
        <taxon>Sar</taxon>
        <taxon>Stramenopiles</taxon>
        <taxon>Oomycota</taxon>
        <taxon>Saprolegniomycetes</taxon>
        <taxon>Saprolegniales</taxon>
        <taxon>Achlyaceae</taxon>
        <taxon>Achlya</taxon>
    </lineage>
</organism>
<dbReference type="STRING" id="1202772.A0A1V9YNJ9"/>
<reference evidence="1 2" key="1">
    <citation type="journal article" date="2014" name="Genome Biol. Evol.">
        <title>The secreted proteins of Achlya hypogyna and Thraustotheca clavata identify the ancestral oomycete secretome and reveal gene acquisitions by horizontal gene transfer.</title>
        <authorList>
            <person name="Misner I."/>
            <person name="Blouin N."/>
            <person name="Leonard G."/>
            <person name="Richards T.A."/>
            <person name="Lane C.E."/>
        </authorList>
    </citation>
    <scope>NUCLEOTIDE SEQUENCE [LARGE SCALE GENOMIC DNA]</scope>
    <source>
        <strain evidence="1 2">ATCC 48635</strain>
    </source>
</reference>
<evidence type="ECO:0008006" key="3">
    <source>
        <dbReference type="Google" id="ProtNLM"/>
    </source>
</evidence>
<proteinExistence type="predicted"/>
<keyword evidence="2" id="KW-1185">Reference proteome</keyword>
<dbReference type="EMBL" id="JNBR01001449">
    <property type="protein sequence ID" value="OQR87338.1"/>
    <property type="molecule type" value="Genomic_DNA"/>
</dbReference>
<gene>
    <name evidence="1" type="ORF">ACHHYP_09104</name>
</gene>
<dbReference type="OrthoDB" id="58406at2759"/>
<dbReference type="PANTHER" id="PTHR31827:SF1">
    <property type="entry name" value="EMB|CAB89363.1"/>
    <property type="match status" value="1"/>
</dbReference>
<dbReference type="AlphaFoldDB" id="A0A1V9YNJ9"/>
<evidence type="ECO:0000313" key="2">
    <source>
        <dbReference type="Proteomes" id="UP000243579"/>
    </source>
</evidence>
<evidence type="ECO:0000313" key="1">
    <source>
        <dbReference type="EMBL" id="OQR87338.1"/>
    </source>
</evidence>
<comment type="caution">
    <text evidence="1">The sequence shown here is derived from an EMBL/GenBank/DDBJ whole genome shotgun (WGS) entry which is preliminary data.</text>
</comment>
<protein>
    <recommendedName>
        <fullName evidence="3">WRKY transcription factor 19</fullName>
    </recommendedName>
</protein>
<accession>A0A1V9YNJ9</accession>
<name>A0A1V9YNJ9_ACHHY</name>
<sequence length="399" mass="44299">MATTTATATTCFFNDCVNPVLPGSWKCAYHRRRARCLVQECTNQVHARNLCVRHGGQKTCQYEGCCMNARIRGFCYKHGGKDNRRRCKVEGCTRNAAYDHKCIAHGGGRRCTADGCSAHVRKQGLCGRHYRQTVADLDVKAVLSSPCSATSSASFLDALFQDLLDDEAKESTVVKAEPDFVHNSLFILTQRGHMLTVCYFKDCHQPVQPGSWKCIYHRRRTRCLVEECTNQVYARNLCVRHGGQKSCCVQGCCRNARQAGFCYRHSGDDSRRRCSFAGCVRKAILGGKCISHGGAKMCTIEGCTSHVRKKGLCCRHYRLWAADEEKNKANPGANGLVKANPAAIMKAQATRSIASSDEDQSSSDDDDMMDLIDASFIDQVFYDVVKDEVRAWSGVPPQC</sequence>
<dbReference type="Proteomes" id="UP000243579">
    <property type="component" value="Unassembled WGS sequence"/>
</dbReference>
<dbReference type="PANTHER" id="PTHR31827">
    <property type="entry name" value="EMB|CAB89363.1"/>
    <property type="match status" value="1"/>
</dbReference>